<gene>
    <name evidence="1" type="ORF">M8818_002046</name>
</gene>
<keyword evidence="2" id="KW-1185">Reference proteome</keyword>
<evidence type="ECO:0000313" key="2">
    <source>
        <dbReference type="Proteomes" id="UP001320706"/>
    </source>
</evidence>
<sequence length="351" mass="39774">MYATMANSNSNQFKLRLTLTVAPIQETTPATQLPLPCQGPVNSEPNAADTSPILVQIQPAQPIAPDGDILSAEPDSAGTGFNMNELLYHEDDNVQQPSHNDWQTEAVRIAEGWVPFRNAHDDRKARAFRALEAGRRIAYTLVDRAMVCHVELMMMCMLRYYSCMKMRVAYTDSMHPGNETEILQSYPHLYAMFLHLQSAWNAQRVAEFPNYGTAERSETGFLELTMEMFRHSNLVNTILPPSTYSTEFPETYAFSVRHPATEKDEARATPEDYRGGITLPLTPFAHILTAIRTVFVMLHEYCDKEGIHHKWTLELGPGHDNEDGGRDLDGEDGEDGDDWEHSRSRKRVRVE</sequence>
<accession>A0ACC3SJF6</accession>
<name>A0ACC3SJF6_9PEZI</name>
<protein>
    <submittedName>
        <fullName evidence="1">Uncharacterized protein</fullName>
    </submittedName>
</protein>
<organism evidence="1 2">
    <name type="scientific">Zalaria obscura</name>
    <dbReference type="NCBI Taxonomy" id="2024903"/>
    <lineage>
        <taxon>Eukaryota</taxon>
        <taxon>Fungi</taxon>
        <taxon>Dikarya</taxon>
        <taxon>Ascomycota</taxon>
        <taxon>Pezizomycotina</taxon>
        <taxon>Dothideomycetes</taxon>
        <taxon>Dothideomycetidae</taxon>
        <taxon>Dothideales</taxon>
        <taxon>Zalariaceae</taxon>
        <taxon>Zalaria</taxon>
    </lineage>
</organism>
<dbReference type="EMBL" id="JAMKPW020000008">
    <property type="protein sequence ID" value="KAK8215425.1"/>
    <property type="molecule type" value="Genomic_DNA"/>
</dbReference>
<evidence type="ECO:0000313" key="1">
    <source>
        <dbReference type="EMBL" id="KAK8215425.1"/>
    </source>
</evidence>
<proteinExistence type="predicted"/>
<dbReference type="Proteomes" id="UP001320706">
    <property type="component" value="Unassembled WGS sequence"/>
</dbReference>
<reference evidence="1" key="1">
    <citation type="submission" date="2024-02" db="EMBL/GenBank/DDBJ databases">
        <title>Metagenome Assembled Genome of Zalaria obscura JY119.</title>
        <authorList>
            <person name="Vighnesh L."/>
            <person name="Jagadeeshwari U."/>
            <person name="Venkata Ramana C."/>
            <person name="Sasikala C."/>
        </authorList>
    </citation>
    <scope>NUCLEOTIDE SEQUENCE</scope>
    <source>
        <strain evidence="1">JY119</strain>
    </source>
</reference>
<comment type="caution">
    <text evidence="1">The sequence shown here is derived from an EMBL/GenBank/DDBJ whole genome shotgun (WGS) entry which is preliminary data.</text>
</comment>